<dbReference type="EMBL" id="BAAAKV010000044">
    <property type="protein sequence ID" value="GAA1183690.1"/>
    <property type="molecule type" value="Genomic_DNA"/>
</dbReference>
<reference evidence="2 3" key="1">
    <citation type="journal article" date="2019" name="Int. J. Syst. Evol. Microbiol.">
        <title>The Global Catalogue of Microorganisms (GCM) 10K type strain sequencing project: providing services to taxonomists for standard genome sequencing and annotation.</title>
        <authorList>
            <consortium name="The Broad Institute Genomics Platform"/>
            <consortium name="The Broad Institute Genome Sequencing Center for Infectious Disease"/>
            <person name="Wu L."/>
            <person name="Ma J."/>
        </authorList>
    </citation>
    <scope>NUCLEOTIDE SEQUENCE [LARGE SCALE GENOMIC DNA]</scope>
    <source>
        <strain evidence="2 3">JCM 12696</strain>
    </source>
</reference>
<dbReference type="Proteomes" id="UP001501371">
    <property type="component" value="Unassembled WGS sequence"/>
</dbReference>
<keyword evidence="1" id="KW-0812">Transmembrane</keyword>
<keyword evidence="1" id="KW-0472">Membrane</keyword>
<name>A0ABN1UZ69_9ACTN</name>
<keyword evidence="1" id="KW-1133">Transmembrane helix</keyword>
<feature type="transmembrane region" description="Helical" evidence="1">
    <location>
        <begin position="20"/>
        <end position="38"/>
    </location>
</feature>
<sequence length="87" mass="9386">MLCRPRVVMAGRWGRVGRLLTINVAVLLAVIVLFRLRRRTEARSRFDEKLTVVIVLALGVLIAPTPAGEGILNVLGQLAGGVTQAGR</sequence>
<gene>
    <name evidence="2" type="ORF">GCM10009654_46390</name>
</gene>
<accession>A0ABN1UZ69</accession>
<comment type="caution">
    <text evidence="2">The sequence shown here is derived from an EMBL/GenBank/DDBJ whole genome shotgun (WGS) entry which is preliminary data.</text>
</comment>
<evidence type="ECO:0000256" key="1">
    <source>
        <dbReference type="SAM" id="Phobius"/>
    </source>
</evidence>
<evidence type="ECO:0000313" key="2">
    <source>
        <dbReference type="EMBL" id="GAA1183690.1"/>
    </source>
</evidence>
<keyword evidence="3" id="KW-1185">Reference proteome</keyword>
<evidence type="ECO:0000313" key="3">
    <source>
        <dbReference type="Proteomes" id="UP001501371"/>
    </source>
</evidence>
<proteinExistence type="predicted"/>
<protein>
    <submittedName>
        <fullName evidence="2">Uncharacterized protein</fullName>
    </submittedName>
</protein>
<feature type="transmembrane region" description="Helical" evidence="1">
    <location>
        <begin position="50"/>
        <end position="67"/>
    </location>
</feature>
<organism evidence="2 3">
    <name type="scientific">Streptomyces hebeiensis</name>
    <dbReference type="NCBI Taxonomy" id="229486"/>
    <lineage>
        <taxon>Bacteria</taxon>
        <taxon>Bacillati</taxon>
        <taxon>Actinomycetota</taxon>
        <taxon>Actinomycetes</taxon>
        <taxon>Kitasatosporales</taxon>
        <taxon>Streptomycetaceae</taxon>
        <taxon>Streptomyces</taxon>
    </lineage>
</organism>